<feature type="region of interest" description="Disordered" evidence="1">
    <location>
        <begin position="133"/>
        <end position="255"/>
    </location>
</feature>
<name>A0A507DXY0_9FUNG</name>
<feature type="compositionally biased region" description="Polar residues" evidence="1">
    <location>
        <begin position="197"/>
        <end position="216"/>
    </location>
</feature>
<gene>
    <name evidence="2" type="ORF">PhCBS80983_g04620</name>
</gene>
<dbReference type="EMBL" id="QEAQ01000079">
    <property type="protein sequence ID" value="TPX56301.1"/>
    <property type="molecule type" value="Genomic_DNA"/>
</dbReference>
<evidence type="ECO:0000313" key="3">
    <source>
        <dbReference type="Proteomes" id="UP000318582"/>
    </source>
</evidence>
<evidence type="ECO:0000313" key="2">
    <source>
        <dbReference type="EMBL" id="TPX56301.1"/>
    </source>
</evidence>
<accession>A0A507DXY0</accession>
<organism evidence="2 3">
    <name type="scientific">Powellomyces hirtus</name>
    <dbReference type="NCBI Taxonomy" id="109895"/>
    <lineage>
        <taxon>Eukaryota</taxon>
        <taxon>Fungi</taxon>
        <taxon>Fungi incertae sedis</taxon>
        <taxon>Chytridiomycota</taxon>
        <taxon>Chytridiomycota incertae sedis</taxon>
        <taxon>Chytridiomycetes</taxon>
        <taxon>Spizellomycetales</taxon>
        <taxon>Powellomycetaceae</taxon>
        <taxon>Powellomyces</taxon>
    </lineage>
</organism>
<sequence length="324" mass="34747">MHTTSPTTTTTLHQPRVLRPSASANTIEPQFNHSDASIAMPAPKKPLALRGLHHMLVPRLDTSSPSLNPNSSDNSAVWTGHCKCLAPSRGSSRKEAIVLSPLHEDVESPSKSSYGYGDDAAVAELMEILGTRKNDEQQPAPSDTPASMGHQRKSSVPYLFQGPEGFMPADAPDAPIVVPPRLSGTPFKPTDRRSENDNSYQVPAAPSSGTHTTGHSPVSRARNPLPFNSPFLNRRRAPSPLTVPTAGSASPLQKRDSHAELGLLSPSPEPRAGPYFFHRPPNPIQTRLADLSCAAAGTLVESPHRPRSKSVTDLDGRIRIAFAC</sequence>
<protein>
    <submittedName>
        <fullName evidence="2">Uncharacterized protein</fullName>
    </submittedName>
</protein>
<dbReference type="AlphaFoldDB" id="A0A507DXY0"/>
<feature type="compositionally biased region" description="Low complexity" evidence="1">
    <location>
        <begin position="168"/>
        <end position="180"/>
    </location>
</feature>
<reference evidence="2 3" key="1">
    <citation type="journal article" date="2019" name="Sci. Rep.">
        <title>Comparative genomics of chytrid fungi reveal insights into the obligate biotrophic and pathogenic lifestyle of Synchytrium endobioticum.</title>
        <authorList>
            <person name="van de Vossenberg B.T.L.H."/>
            <person name="Warris S."/>
            <person name="Nguyen H.D.T."/>
            <person name="van Gent-Pelzer M.P.E."/>
            <person name="Joly D.L."/>
            <person name="van de Geest H.C."/>
            <person name="Bonants P.J.M."/>
            <person name="Smith D.S."/>
            <person name="Levesque C.A."/>
            <person name="van der Lee T.A.J."/>
        </authorList>
    </citation>
    <scope>NUCLEOTIDE SEQUENCE [LARGE SCALE GENOMIC DNA]</scope>
    <source>
        <strain evidence="2 3">CBS 809.83</strain>
    </source>
</reference>
<keyword evidence="3" id="KW-1185">Reference proteome</keyword>
<evidence type="ECO:0000256" key="1">
    <source>
        <dbReference type="SAM" id="MobiDB-lite"/>
    </source>
</evidence>
<comment type="caution">
    <text evidence="2">The sequence shown here is derived from an EMBL/GenBank/DDBJ whole genome shotgun (WGS) entry which is preliminary data.</text>
</comment>
<proteinExistence type="predicted"/>
<dbReference type="Proteomes" id="UP000318582">
    <property type="component" value="Unassembled WGS sequence"/>
</dbReference>